<evidence type="ECO:0000259" key="1">
    <source>
        <dbReference type="Pfam" id="PF00561"/>
    </source>
</evidence>
<dbReference type="GeneID" id="93862294"/>
<dbReference type="InterPro" id="IPR029058">
    <property type="entry name" value="AB_hydrolase_fold"/>
</dbReference>
<dbReference type="GO" id="GO:0016020">
    <property type="term" value="C:membrane"/>
    <property type="evidence" value="ECO:0007669"/>
    <property type="project" value="TreeGrafter"/>
</dbReference>
<gene>
    <name evidence="2" type="ORF">RA11412_2733</name>
</gene>
<dbReference type="EMBL" id="AP017895">
    <property type="protein sequence ID" value="BAV89032.1"/>
    <property type="molecule type" value="Genomic_DNA"/>
</dbReference>
<sequence>MPTTHYQDADLFYRLSGEPENPAMLLLHGGFGSAEDFAAILPELQQHFFVVETDARGHGRSTRGTAELTYAQLAEDARHIVQVTGLREYHVFGFSDGGTAAYRLAAEDTRVLSVVTVGSSWSGVQDASVREMFENLSPALFRERMADRVASYERLNPRPHLETLVDDLRHRWLDTTETGYLNEHVSAIKVPVLAARGENDFLFSLQELAELREHLPEAHLMNVPFASHEAISEQPGIIWAAMKTMYGL</sequence>
<dbReference type="Pfam" id="PF00561">
    <property type="entry name" value="Abhydrolase_1"/>
    <property type="match status" value="1"/>
</dbReference>
<feature type="domain" description="AB hydrolase-1" evidence="1">
    <location>
        <begin position="22"/>
        <end position="152"/>
    </location>
</feature>
<evidence type="ECO:0000313" key="3">
    <source>
        <dbReference type="Proteomes" id="UP000250241"/>
    </source>
</evidence>
<dbReference type="Proteomes" id="UP000250241">
    <property type="component" value="Chromosome"/>
</dbReference>
<reference evidence="2 3" key="1">
    <citation type="submission" date="2016-10" db="EMBL/GenBank/DDBJ databases">
        <title>Genome sequence of Rothia aeria strain JCM11412.</title>
        <authorList>
            <person name="Nambu T."/>
        </authorList>
    </citation>
    <scope>NUCLEOTIDE SEQUENCE [LARGE SCALE GENOMIC DNA]</scope>
    <source>
        <strain evidence="2 3">JCM 11412</strain>
    </source>
</reference>
<dbReference type="RefSeq" id="WP_128088120.1">
    <property type="nucleotide sequence ID" value="NZ_CBDEQU010000026.1"/>
</dbReference>
<dbReference type="SUPFAM" id="SSF53474">
    <property type="entry name" value="alpha/beta-Hydrolases"/>
    <property type="match status" value="1"/>
</dbReference>
<dbReference type="InterPro" id="IPR000073">
    <property type="entry name" value="AB_hydrolase_1"/>
</dbReference>
<dbReference type="InterPro" id="IPR050266">
    <property type="entry name" value="AB_hydrolase_sf"/>
</dbReference>
<name>A0A2Z5R320_9MICC</name>
<dbReference type="GO" id="GO:0003824">
    <property type="term" value="F:catalytic activity"/>
    <property type="evidence" value="ECO:0007669"/>
    <property type="project" value="UniProtKB-ARBA"/>
</dbReference>
<proteinExistence type="predicted"/>
<accession>A0A2Z5R320</accession>
<organism evidence="2 3">
    <name type="scientific">Rothia aeria</name>
    <dbReference type="NCBI Taxonomy" id="172042"/>
    <lineage>
        <taxon>Bacteria</taxon>
        <taxon>Bacillati</taxon>
        <taxon>Actinomycetota</taxon>
        <taxon>Actinomycetes</taxon>
        <taxon>Micrococcales</taxon>
        <taxon>Micrococcaceae</taxon>
        <taxon>Rothia</taxon>
    </lineage>
</organism>
<protein>
    <submittedName>
        <fullName evidence="2">Menaquinone biosynthesis related protein menX</fullName>
    </submittedName>
</protein>
<keyword evidence="3" id="KW-1185">Reference proteome</keyword>
<dbReference type="KEGG" id="raj:RA11412_2733"/>
<dbReference type="Gene3D" id="3.40.50.1820">
    <property type="entry name" value="alpha/beta hydrolase"/>
    <property type="match status" value="1"/>
</dbReference>
<evidence type="ECO:0000313" key="2">
    <source>
        <dbReference type="EMBL" id="BAV89032.1"/>
    </source>
</evidence>
<dbReference type="PANTHER" id="PTHR43798:SF33">
    <property type="entry name" value="HYDROLASE, PUTATIVE (AFU_ORTHOLOGUE AFUA_2G14860)-RELATED"/>
    <property type="match status" value="1"/>
</dbReference>
<dbReference type="PANTHER" id="PTHR43798">
    <property type="entry name" value="MONOACYLGLYCEROL LIPASE"/>
    <property type="match status" value="1"/>
</dbReference>
<dbReference type="AlphaFoldDB" id="A0A2Z5R320"/>